<evidence type="ECO:0000313" key="2">
    <source>
        <dbReference type="Proteomes" id="UP000006237"/>
    </source>
</evidence>
<comment type="caution">
    <text evidence="1">The sequence shown here is derived from an EMBL/GenBank/DDBJ whole genome shotgun (WGS) entry which is preliminary data.</text>
</comment>
<accession>A0ABP2DRN1</accession>
<dbReference type="EMBL" id="ACHF01000067">
    <property type="protein sequence ID" value="EEI62638.1"/>
    <property type="molecule type" value="Genomic_DNA"/>
</dbReference>
<dbReference type="Proteomes" id="UP000006237">
    <property type="component" value="Unassembled WGS sequence"/>
</dbReference>
<keyword evidence="2" id="KW-1185">Reference proteome</keyword>
<gene>
    <name evidence="1" type="ORF">HMPREF0293_1787</name>
</gene>
<name>A0ABP2DRN1_9CORY</name>
<sequence>MNSFRRHFLPFNTVAESAGLALYRIPKCTSTLVARRHFDLDAQSVPYPT</sequence>
<organism evidence="1 2">
    <name type="scientific">Corynebacterium glucuronolyticum ATCC 51866</name>
    <dbReference type="NCBI Taxonomy" id="548478"/>
    <lineage>
        <taxon>Bacteria</taxon>
        <taxon>Bacillati</taxon>
        <taxon>Actinomycetota</taxon>
        <taxon>Actinomycetes</taxon>
        <taxon>Mycobacteriales</taxon>
        <taxon>Corynebacteriaceae</taxon>
        <taxon>Corynebacterium</taxon>
    </lineage>
</organism>
<protein>
    <submittedName>
        <fullName evidence="1">Uncharacterized protein</fullName>
    </submittedName>
</protein>
<evidence type="ECO:0000313" key="1">
    <source>
        <dbReference type="EMBL" id="EEI62638.1"/>
    </source>
</evidence>
<proteinExistence type="predicted"/>
<reference evidence="1 2" key="1">
    <citation type="submission" date="2009-01" db="EMBL/GenBank/DDBJ databases">
        <authorList>
            <person name="Qin X."/>
            <person name="Bachman B."/>
            <person name="Battles P."/>
            <person name="Bell A."/>
            <person name="Bess C."/>
            <person name="Bickham C."/>
            <person name="Chaboub L."/>
            <person name="Chen D."/>
            <person name="Coyle M."/>
            <person name="Deiros D.R."/>
            <person name="Dinh H."/>
            <person name="Forbes L."/>
            <person name="Fowler G."/>
            <person name="Francisco L."/>
            <person name="Fu Q."/>
            <person name="Gubbala S."/>
            <person name="Hale W."/>
            <person name="Han Y."/>
            <person name="Hemphill L."/>
            <person name="Highlander S.K."/>
            <person name="Hirani K."/>
            <person name="Hogues M."/>
            <person name="Jackson L."/>
            <person name="Jakkamsetti A."/>
            <person name="Javaid M."/>
            <person name="Jiang H."/>
            <person name="Korchina V."/>
            <person name="Kovar C."/>
            <person name="Lara F."/>
            <person name="Lee S."/>
            <person name="Mata R."/>
            <person name="Mathew T."/>
            <person name="Moen C."/>
            <person name="Morales K."/>
            <person name="Munidasa M."/>
            <person name="Nazareth L."/>
            <person name="Ngo R."/>
            <person name="Nguyen L."/>
            <person name="Okwuonu G."/>
            <person name="Ongeri F."/>
            <person name="Patil S."/>
            <person name="Petrosino J."/>
            <person name="Pham C."/>
            <person name="Pham P."/>
            <person name="Pu L.-L."/>
            <person name="Puazo M."/>
            <person name="Raj R."/>
            <person name="Reid J."/>
            <person name="Rouhana J."/>
            <person name="Saada N."/>
            <person name="Shang Y."/>
            <person name="Simmons D."/>
            <person name="Thornton R."/>
            <person name="Warren J."/>
            <person name="Weissenberger G."/>
            <person name="Zhang J."/>
            <person name="Zhang L."/>
            <person name="Zhou C."/>
            <person name="Zhu D."/>
            <person name="Muzny D."/>
            <person name="Worley K."/>
            <person name="Gibbs R."/>
        </authorList>
    </citation>
    <scope>NUCLEOTIDE SEQUENCE [LARGE SCALE GENOMIC DNA]</scope>
    <source>
        <strain evidence="1 2">ATCC 51866</strain>
    </source>
</reference>